<name>A0AAD7AIJ7_9AGAR</name>
<feature type="compositionally biased region" description="Polar residues" evidence="1">
    <location>
        <begin position="8"/>
        <end position="22"/>
    </location>
</feature>
<feature type="region of interest" description="Disordered" evidence="1">
    <location>
        <begin position="1"/>
        <end position="22"/>
    </location>
</feature>
<keyword evidence="3" id="KW-1185">Reference proteome</keyword>
<proteinExistence type="predicted"/>
<feature type="region of interest" description="Disordered" evidence="1">
    <location>
        <begin position="47"/>
        <end position="71"/>
    </location>
</feature>
<sequence length="136" mass="14287">MASHKKTTASTSVAQHTEQEATQDLGAEFDDVLGEIETQTMRITTAQKGKGVAVEFSPAPAPEQDDGMILDGDDTLQQDEIQRNTAISVEDSDDPVEADGVEHRESSPAKEAVSCQVKPGGEKSCGAQEEAGEGVG</sequence>
<evidence type="ECO:0000256" key="1">
    <source>
        <dbReference type="SAM" id="MobiDB-lite"/>
    </source>
</evidence>
<evidence type="ECO:0000313" key="2">
    <source>
        <dbReference type="EMBL" id="KAJ7359349.1"/>
    </source>
</evidence>
<gene>
    <name evidence="2" type="ORF">DFH08DRAFT_801171</name>
</gene>
<dbReference type="EMBL" id="JARIHO010000006">
    <property type="protein sequence ID" value="KAJ7359349.1"/>
    <property type="molecule type" value="Genomic_DNA"/>
</dbReference>
<organism evidence="2 3">
    <name type="scientific">Mycena albidolilacea</name>
    <dbReference type="NCBI Taxonomy" id="1033008"/>
    <lineage>
        <taxon>Eukaryota</taxon>
        <taxon>Fungi</taxon>
        <taxon>Dikarya</taxon>
        <taxon>Basidiomycota</taxon>
        <taxon>Agaricomycotina</taxon>
        <taxon>Agaricomycetes</taxon>
        <taxon>Agaricomycetidae</taxon>
        <taxon>Agaricales</taxon>
        <taxon>Marasmiineae</taxon>
        <taxon>Mycenaceae</taxon>
        <taxon>Mycena</taxon>
    </lineage>
</organism>
<dbReference type="AlphaFoldDB" id="A0AAD7AIJ7"/>
<comment type="caution">
    <text evidence="2">The sequence shown here is derived from an EMBL/GenBank/DDBJ whole genome shotgun (WGS) entry which is preliminary data.</text>
</comment>
<dbReference type="Proteomes" id="UP001218218">
    <property type="component" value="Unassembled WGS sequence"/>
</dbReference>
<feature type="compositionally biased region" description="Acidic residues" evidence="1">
    <location>
        <begin position="90"/>
        <end position="99"/>
    </location>
</feature>
<evidence type="ECO:0000313" key="3">
    <source>
        <dbReference type="Proteomes" id="UP001218218"/>
    </source>
</evidence>
<protein>
    <submittedName>
        <fullName evidence="2">Uncharacterized protein</fullName>
    </submittedName>
</protein>
<reference evidence="2" key="1">
    <citation type="submission" date="2023-03" db="EMBL/GenBank/DDBJ databases">
        <title>Massive genome expansion in bonnet fungi (Mycena s.s.) driven by repeated elements and novel gene families across ecological guilds.</title>
        <authorList>
            <consortium name="Lawrence Berkeley National Laboratory"/>
            <person name="Harder C.B."/>
            <person name="Miyauchi S."/>
            <person name="Viragh M."/>
            <person name="Kuo A."/>
            <person name="Thoen E."/>
            <person name="Andreopoulos B."/>
            <person name="Lu D."/>
            <person name="Skrede I."/>
            <person name="Drula E."/>
            <person name="Henrissat B."/>
            <person name="Morin E."/>
            <person name="Kohler A."/>
            <person name="Barry K."/>
            <person name="LaButti K."/>
            <person name="Morin E."/>
            <person name="Salamov A."/>
            <person name="Lipzen A."/>
            <person name="Mereny Z."/>
            <person name="Hegedus B."/>
            <person name="Baldrian P."/>
            <person name="Stursova M."/>
            <person name="Weitz H."/>
            <person name="Taylor A."/>
            <person name="Grigoriev I.V."/>
            <person name="Nagy L.G."/>
            <person name="Martin F."/>
            <person name="Kauserud H."/>
        </authorList>
    </citation>
    <scope>NUCLEOTIDE SEQUENCE</scope>
    <source>
        <strain evidence="2">CBHHK002</strain>
    </source>
</reference>
<accession>A0AAD7AIJ7</accession>
<feature type="region of interest" description="Disordered" evidence="1">
    <location>
        <begin position="84"/>
        <end position="136"/>
    </location>
</feature>